<feature type="region of interest" description="Disordered" evidence="1">
    <location>
        <begin position="272"/>
        <end position="317"/>
    </location>
</feature>
<sequence>MQIRTAIASVCLAPLLLTGCWIFMPQETQTAATAPVEEPAKPRTVADDYLDGWAERDASYSDNPEGSRERLDGLFNQADLYASLFITHPDAATDLPLAEWDATIAARIEVERAYWTAAVEGLEGKMPEERGERPTSSLTSVHGLTVVWMIARNDELDVITPEFVLMLTVDRIHDDTSFIYAIEGFVLEHLEVKHGREAAQAACRQAVDAMPKKAKHQRNVIMLACEWPHYETWREDLAMWATKGELKAFTADLGGQLDTRLEKAKAADAAAIAAMDERRRRQEEDDRAAQDSWSSGGGGGGSGGGSGGGGGSTSTAPSVVSVTVRNSCSSTVKVFFGDNPKFGSGRQSSLGGNSRQSQQMKPGDTMWIIDDSSNGLASATVSGNTREIEVSSSCTSISAR</sequence>
<reference evidence="3 4" key="1">
    <citation type="submission" date="2018-03" db="EMBL/GenBank/DDBJ databases">
        <title>Draft Genome Sequences of the Obligatory Marine Myxobacteria Enhygromyxa salina SWB007.</title>
        <authorList>
            <person name="Poehlein A."/>
            <person name="Moghaddam J.A."/>
            <person name="Harms H."/>
            <person name="Alanjari M."/>
            <person name="Koenig G.M."/>
            <person name="Daniel R."/>
            <person name="Schaeberle T.F."/>
        </authorList>
    </citation>
    <scope>NUCLEOTIDE SEQUENCE [LARGE SCALE GENOMIC DNA]</scope>
    <source>
        <strain evidence="3 4">SWB007</strain>
    </source>
</reference>
<comment type="caution">
    <text evidence="3">The sequence shown here is derived from an EMBL/GenBank/DDBJ whole genome shotgun (WGS) entry which is preliminary data.</text>
</comment>
<evidence type="ECO:0000313" key="4">
    <source>
        <dbReference type="Proteomes" id="UP000238823"/>
    </source>
</evidence>
<feature type="compositionally biased region" description="Basic and acidic residues" evidence="1">
    <location>
        <begin position="275"/>
        <end position="289"/>
    </location>
</feature>
<dbReference type="RefSeq" id="WP_146157363.1">
    <property type="nucleotide sequence ID" value="NZ_PVNL01000030.1"/>
</dbReference>
<keyword evidence="2" id="KW-0732">Signal</keyword>
<name>A0A2S9YVF4_9BACT</name>
<evidence type="ECO:0000256" key="1">
    <source>
        <dbReference type="SAM" id="MobiDB-lite"/>
    </source>
</evidence>
<feature type="region of interest" description="Disordered" evidence="1">
    <location>
        <begin position="341"/>
        <end position="363"/>
    </location>
</feature>
<gene>
    <name evidence="3" type="ORF">ENSA7_10750</name>
</gene>
<dbReference type="EMBL" id="PVNL01000030">
    <property type="protein sequence ID" value="PRQ09085.1"/>
    <property type="molecule type" value="Genomic_DNA"/>
</dbReference>
<feature type="signal peptide" evidence="2">
    <location>
        <begin position="1"/>
        <end position="23"/>
    </location>
</feature>
<evidence type="ECO:0000256" key="2">
    <source>
        <dbReference type="SAM" id="SignalP"/>
    </source>
</evidence>
<accession>A0A2S9YVF4</accession>
<dbReference type="PROSITE" id="PS51257">
    <property type="entry name" value="PROKAR_LIPOPROTEIN"/>
    <property type="match status" value="1"/>
</dbReference>
<dbReference type="AlphaFoldDB" id="A0A2S9YVF4"/>
<proteinExistence type="predicted"/>
<feature type="compositionally biased region" description="Gly residues" evidence="1">
    <location>
        <begin position="295"/>
        <end position="312"/>
    </location>
</feature>
<dbReference type="OrthoDB" id="5498304at2"/>
<feature type="compositionally biased region" description="Polar residues" evidence="1">
    <location>
        <begin position="345"/>
        <end position="360"/>
    </location>
</feature>
<evidence type="ECO:0000313" key="3">
    <source>
        <dbReference type="EMBL" id="PRQ09085.1"/>
    </source>
</evidence>
<protein>
    <submittedName>
        <fullName evidence="3">Uncharacterized protein</fullName>
    </submittedName>
</protein>
<feature type="chain" id="PRO_5015400937" evidence="2">
    <location>
        <begin position="24"/>
        <end position="400"/>
    </location>
</feature>
<organism evidence="3 4">
    <name type="scientific">Enhygromyxa salina</name>
    <dbReference type="NCBI Taxonomy" id="215803"/>
    <lineage>
        <taxon>Bacteria</taxon>
        <taxon>Pseudomonadati</taxon>
        <taxon>Myxococcota</taxon>
        <taxon>Polyangia</taxon>
        <taxon>Nannocystales</taxon>
        <taxon>Nannocystaceae</taxon>
        <taxon>Enhygromyxa</taxon>
    </lineage>
</organism>
<dbReference type="Proteomes" id="UP000238823">
    <property type="component" value="Unassembled WGS sequence"/>
</dbReference>